<feature type="compositionally biased region" description="Acidic residues" evidence="1">
    <location>
        <begin position="172"/>
        <end position="226"/>
    </location>
</feature>
<keyword evidence="3" id="KW-1185">Reference proteome</keyword>
<dbReference type="Proteomes" id="UP000276215">
    <property type="component" value="Unassembled WGS sequence"/>
</dbReference>
<evidence type="ECO:0000313" key="2">
    <source>
        <dbReference type="EMBL" id="RPB02804.1"/>
    </source>
</evidence>
<reference evidence="2 3" key="1">
    <citation type="journal article" date="2018" name="Nat. Ecol. Evol.">
        <title>Pezizomycetes genomes reveal the molecular basis of ectomycorrhizal truffle lifestyle.</title>
        <authorList>
            <person name="Murat C."/>
            <person name="Payen T."/>
            <person name="Noel B."/>
            <person name="Kuo A."/>
            <person name="Morin E."/>
            <person name="Chen J."/>
            <person name="Kohler A."/>
            <person name="Krizsan K."/>
            <person name="Balestrini R."/>
            <person name="Da Silva C."/>
            <person name="Montanini B."/>
            <person name="Hainaut M."/>
            <person name="Levati E."/>
            <person name="Barry K.W."/>
            <person name="Belfiori B."/>
            <person name="Cichocki N."/>
            <person name="Clum A."/>
            <person name="Dockter R.B."/>
            <person name="Fauchery L."/>
            <person name="Guy J."/>
            <person name="Iotti M."/>
            <person name="Le Tacon F."/>
            <person name="Lindquist E.A."/>
            <person name="Lipzen A."/>
            <person name="Malagnac F."/>
            <person name="Mello A."/>
            <person name="Molinier V."/>
            <person name="Miyauchi S."/>
            <person name="Poulain J."/>
            <person name="Riccioni C."/>
            <person name="Rubini A."/>
            <person name="Sitrit Y."/>
            <person name="Splivallo R."/>
            <person name="Traeger S."/>
            <person name="Wang M."/>
            <person name="Zifcakova L."/>
            <person name="Wipf D."/>
            <person name="Zambonelli A."/>
            <person name="Paolocci F."/>
            <person name="Nowrousian M."/>
            <person name="Ottonello S."/>
            <person name="Baldrian P."/>
            <person name="Spatafora J.W."/>
            <person name="Henrissat B."/>
            <person name="Nagy L.G."/>
            <person name="Aury J.M."/>
            <person name="Wincker P."/>
            <person name="Grigoriev I.V."/>
            <person name="Bonfante P."/>
            <person name="Martin F.M."/>
        </authorList>
    </citation>
    <scope>NUCLEOTIDE SEQUENCE [LARGE SCALE GENOMIC DNA]</scope>
    <source>
        <strain evidence="2 3">120613-1</strain>
    </source>
</reference>
<protein>
    <submittedName>
        <fullName evidence="2">Uncharacterized protein</fullName>
    </submittedName>
</protein>
<feature type="region of interest" description="Disordered" evidence="1">
    <location>
        <begin position="342"/>
        <end position="371"/>
    </location>
</feature>
<feature type="region of interest" description="Disordered" evidence="1">
    <location>
        <begin position="135"/>
        <end position="323"/>
    </location>
</feature>
<proteinExistence type="predicted"/>
<feature type="compositionally biased region" description="Basic and acidic residues" evidence="1">
    <location>
        <begin position="277"/>
        <end position="301"/>
    </location>
</feature>
<evidence type="ECO:0000256" key="1">
    <source>
        <dbReference type="SAM" id="MobiDB-lite"/>
    </source>
</evidence>
<dbReference type="AlphaFoldDB" id="A0A3N4JWS0"/>
<feature type="compositionally biased region" description="Low complexity" evidence="1">
    <location>
        <begin position="313"/>
        <end position="323"/>
    </location>
</feature>
<evidence type="ECO:0000313" key="3">
    <source>
        <dbReference type="Proteomes" id="UP000276215"/>
    </source>
</evidence>
<feature type="compositionally biased region" description="Basic residues" evidence="1">
    <location>
        <begin position="141"/>
        <end position="150"/>
    </location>
</feature>
<gene>
    <name evidence="2" type="ORF">L873DRAFT_1841631</name>
</gene>
<name>A0A3N4JWS0_9PEZI</name>
<dbReference type="EMBL" id="ML120366">
    <property type="protein sequence ID" value="RPB02804.1"/>
    <property type="molecule type" value="Genomic_DNA"/>
</dbReference>
<sequence length="371" mass="42280">MRNEFERFCEEVEEDCERDSEGDLSNAPKRVQTHVNFPAWPMRGWFYIFPNELRCRMIINKKKTGAICSWKGNKTVILHTHVLSQHHTEVLIDRKPHLRHLILVHGSHERVNSALFTHARNIYCARARGSLEVEEEALKERKNKSPKKGTRQTMMATEQGEATGVTDKRTCDEEEEEETEEESKELLQESEDPQDPEDHEYLEEEDTEEPEDIAEGEEDSEDDDGEDRGRPVKNRVRTAGREQFIELGTLNVRAQPPPSTQARGKYSRPPWRKDKRRNTISEERVIPDSKEERVNKGEGLGHRSISGQPDSMPPIISSPLSSPPATLTSWPAYFSMPTEVLPTSPPISRPSPSISTPPSSIIQEVVTSKGK</sequence>
<feature type="compositionally biased region" description="Low complexity" evidence="1">
    <location>
        <begin position="350"/>
        <end position="362"/>
    </location>
</feature>
<organism evidence="2 3">
    <name type="scientific">Choiromyces venosus 120613-1</name>
    <dbReference type="NCBI Taxonomy" id="1336337"/>
    <lineage>
        <taxon>Eukaryota</taxon>
        <taxon>Fungi</taxon>
        <taxon>Dikarya</taxon>
        <taxon>Ascomycota</taxon>
        <taxon>Pezizomycotina</taxon>
        <taxon>Pezizomycetes</taxon>
        <taxon>Pezizales</taxon>
        <taxon>Tuberaceae</taxon>
        <taxon>Choiromyces</taxon>
    </lineage>
</organism>
<accession>A0A3N4JWS0</accession>